<sequence length="916" mass="100860">MAVPSSDTEVRNLIHQLEHPISDLSTLLSLLTAPLDSLSLLPPIFRRYNANPLPSDLFFFASPAAGEIALLAYSTILSLPLTDHSVRLLVRLSKEYPIDKLHSSVFSQKDSSVKLNRKWEDCVQSVVAIPAKVGNYCGTKGLDTPPLLEHGKYFNNLSIRCESLISTSSQESLASILFLLAKLVKLGVFPPHIPSSDSQPSFFRATLPFIRSRLAQDDSSTSYSTSWSRVFRGFESSFDLQHVLASFFSCLAAPESNMDDSPSARASVKREGLLLNDAELWQSVSAVTLGREWKESFSRIFVCWVAEFLSLLLDDAVSLWSNPDHIKHSLVSRHRYVSSIILLTISYFTPSSPELVSLVLSPDFVSGIGVYISSMDNTIRHCGMLVAEVAAQRAGKTLDFKDWDGDDSGKPWARNFRKLIMKRDLDADLSSTITIASQGYDSDDSITGYNSAPSSRSNSPTPSELDEIEKDPSLNVGQKKIPKPVYLAQLGAMIRSMGGMPKDNAAEDADRIEMALNCAEELIRKKKNYGTELEENAVNLAYGLVGLQDNYELDRFSELRQNALNALVACSPNKLHRRCIIEEFFKNQYSADQRYAMLNALALGARELASLPVPPSGISDDSTSFPSKRLPAPLHQKYLPGAVPQILNGITRQAIDRGREATEDKVPEIVRERRFKVQKPQRISEVNPLSSTAQNMGSRAPQKTTFNDVAAEFFVAPLINRFWLFLRDERTREERTAHHEGRAKYHGAGTGLILSPLIMAHFLRTLTVLVHASEHTVEWLGFIAPDSLELALSLGTKPISVAENADEAVDSNPADRGAKEASVLASALELALIVLDGCIQLDGGRSLSLDHTALLTSANEWATVVFSRLEDGLKLQGGGGEQGAALGRAASGVILKVDEILSKWRRSMVDTWQSTL</sequence>
<name>A0A6A4IAM6_9AGAR</name>
<dbReference type="InterPro" id="IPR051970">
    <property type="entry name" value="TEL2_Regulation"/>
</dbReference>
<feature type="region of interest" description="Disordered" evidence="2">
    <location>
        <begin position="444"/>
        <end position="477"/>
    </location>
</feature>
<dbReference type="InterPro" id="IPR038528">
    <property type="entry name" value="TEL2_C_sf"/>
</dbReference>
<dbReference type="AlphaFoldDB" id="A0A6A4IAM6"/>
<evidence type="ECO:0000256" key="1">
    <source>
        <dbReference type="ARBA" id="ARBA00006133"/>
    </source>
</evidence>
<dbReference type="PANTHER" id="PTHR15830:SF10">
    <property type="entry name" value="TELOMERE LENGTH REGULATION PROTEIN TEL2 HOMOLOG"/>
    <property type="match status" value="1"/>
</dbReference>
<reference evidence="4" key="1">
    <citation type="journal article" date="2019" name="Environ. Microbiol.">
        <title>Fungal ecological strategies reflected in gene transcription - a case study of two litter decomposers.</title>
        <authorList>
            <person name="Barbi F."/>
            <person name="Kohler A."/>
            <person name="Barry K."/>
            <person name="Baskaran P."/>
            <person name="Daum C."/>
            <person name="Fauchery L."/>
            <person name="Ihrmark K."/>
            <person name="Kuo A."/>
            <person name="LaButti K."/>
            <person name="Lipzen A."/>
            <person name="Morin E."/>
            <person name="Grigoriev I.V."/>
            <person name="Henrissat B."/>
            <person name="Lindahl B."/>
            <person name="Martin F."/>
        </authorList>
    </citation>
    <scope>NUCLEOTIDE SEQUENCE</scope>
    <source>
        <strain evidence="4">JB14</strain>
    </source>
</reference>
<dbReference type="OrthoDB" id="10254187at2759"/>
<dbReference type="GO" id="GO:0051879">
    <property type="term" value="F:Hsp90 protein binding"/>
    <property type="evidence" value="ECO:0007669"/>
    <property type="project" value="TreeGrafter"/>
</dbReference>
<evidence type="ECO:0000313" key="5">
    <source>
        <dbReference type="Proteomes" id="UP000799118"/>
    </source>
</evidence>
<dbReference type="PANTHER" id="PTHR15830">
    <property type="entry name" value="TELOMERE LENGTH REGULATION PROTEIN TEL2 FAMILY MEMBER"/>
    <property type="match status" value="1"/>
</dbReference>
<dbReference type="GO" id="GO:0051083">
    <property type="term" value="P:'de novo' cotranslational protein folding"/>
    <property type="evidence" value="ECO:0007669"/>
    <property type="project" value="TreeGrafter"/>
</dbReference>
<gene>
    <name evidence="4" type="ORF">BT96DRAFT_954840</name>
</gene>
<protein>
    <recommendedName>
        <fullName evidence="3">Telomere length regulation protein conserved domain-containing protein</fullName>
    </recommendedName>
</protein>
<evidence type="ECO:0000313" key="4">
    <source>
        <dbReference type="EMBL" id="KAE9406358.1"/>
    </source>
</evidence>
<dbReference type="GO" id="GO:0005829">
    <property type="term" value="C:cytosol"/>
    <property type="evidence" value="ECO:0007669"/>
    <property type="project" value="TreeGrafter"/>
</dbReference>
<dbReference type="EMBL" id="ML769402">
    <property type="protein sequence ID" value="KAE9406358.1"/>
    <property type="molecule type" value="Genomic_DNA"/>
</dbReference>
<dbReference type="Proteomes" id="UP000799118">
    <property type="component" value="Unassembled WGS sequence"/>
</dbReference>
<evidence type="ECO:0000259" key="3">
    <source>
        <dbReference type="Pfam" id="PF10193"/>
    </source>
</evidence>
<dbReference type="Pfam" id="PF10193">
    <property type="entry name" value="Telomere_reg-2"/>
    <property type="match status" value="1"/>
</dbReference>
<keyword evidence="5" id="KW-1185">Reference proteome</keyword>
<accession>A0A6A4IAM6</accession>
<feature type="domain" description="Telomere length regulation protein conserved" evidence="3">
    <location>
        <begin position="484"/>
        <end position="605"/>
    </location>
</feature>
<feature type="compositionally biased region" description="Polar residues" evidence="2">
    <location>
        <begin position="444"/>
        <end position="462"/>
    </location>
</feature>
<dbReference type="InterPro" id="IPR019337">
    <property type="entry name" value="Telomere_length_regulation_dom"/>
</dbReference>
<proteinExistence type="inferred from homology"/>
<dbReference type="GO" id="GO:0042162">
    <property type="term" value="F:telomeric DNA binding"/>
    <property type="evidence" value="ECO:0007669"/>
    <property type="project" value="TreeGrafter"/>
</dbReference>
<dbReference type="Gene3D" id="1.25.40.720">
    <property type="entry name" value="Telomere length regulation protein 2, C-terminal domain"/>
    <property type="match status" value="2"/>
</dbReference>
<organism evidence="4 5">
    <name type="scientific">Gymnopus androsaceus JB14</name>
    <dbReference type="NCBI Taxonomy" id="1447944"/>
    <lineage>
        <taxon>Eukaryota</taxon>
        <taxon>Fungi</taxon>
        <taxon>Dikarya</taxon>
        <taxon>Basidiomycota</taxon>
        <taxon>Agaricomycotina</taxon>
        <taxon>Agaricomycetes</taxon>
        <taxon>Agaricomycetidae</taxon>
        <taxon>Agaricales</taxon>
        <taxon>Marasmiineae</taxon>
        <taxon>Omphalotaceae</taxon>
        <taxon>Gymnopus</taxon>
    </lineage>
</organism>
<evidence type="ECO:0000256" key="2">
    <source>
        <dbReference type="SAM" id="MobiDB-lite"/>
    </source>
</evidence>
<comment type="similarity">
    <text evidence="1">Belongs to the TEL2 family.</text>
</comment>